<dbReference type="Proteomes" id="UP000249248">
    <property type="component" value="Unassembled WGS sequence"/>
</dbReference>
<dbReference type="RefSeq" id="WP_111061514.1">
    <property type="nucleotide sequence ID" value="NZ_JBHUCU010000007.1"/>
</dbReference>
<gene>
    <name evidence="2" type="ORF">DNU06_01925</name>
</gene>
<feature type="transmembrane region" description="Helical" evidence="1">
    <location>
        <begin position="76"/>
        <end position="98"/>
    </location>
</feature>
<accession>A0A2W1NHQ2</accession>
<keyword evidence="1" id="KW-0472">Membrane</keyword>
<comment type="caution">
    <text evidence="2">The sequence shown here is derived from an EMBL/GenBank/DDBJ whole genome shotgun (WGS) entry which is preliminary data.</text>
</comment>
<keyword evidence="1" id="KW-1133">Transmembrane helix</keyword>
<keyword evidence="1" id="KW-0812">Transmembrane</keyword>
<sequence length="126" mass="13167">MSEVVNAGENPAKGMNVAGFVLSLVAFLLGGWLMGTLYISAGKWLAALVLLLPIAAIVISARGMKESKAAGHKAGLAVAGLVIGIVATVWLLFAFIGLNAVESLAGSDQFQEALDQLKEYENTHQQ</sequence>
<evidence type="ECO:0008006" key="4">
    <source>
        <dbReference type="Google" id="ProtNLM"/>
    </source>
</evidence>
<feature type="transmembrane region" description="Helical" evidence="1">
    <location>
        <begin position="17"/>
        <end position="38"/>
    </location>
</feature>
<reference evidence="2 3" key="1">
    <citation type="submission" date="2018-06" db="EMBL/GenBank/DDBJ databases">
        <title>The draft genome sequence of Crocinitomix sp. SM1701.</title>
        <authorList>
            <person name="Zhang X."/>
        </authorList>
    </citation>
    <scope>NUCLEOTIDE SEQUENCE [LARGE SCALE GENOMIC DNA]</scope>
    <source>
        <strain evidence="2 3">SM1701</strain>
    </source>
</reference>
<name>A0A2W1NHQ2_9FLAO</name>
<feature type="transmembrane region" description="Helical" evidence="1">
    <location>
        <begin position="44"/>
        <end position="64"/>
    </location>
</feature>
<proteinExistence type="predicted"/>
<evidence type="ECO:0000313" key="3">
    <source>
        <dbReference type="Proteomes" id="UP000249248"/>
    </source>
</evidence>
<evidence type="ECO:0000256" key="1">
    <source>
        <dbReference type="SAM" id="Phobius"/>
    </source>
</evidence>
<organism evidence="2 3">
    <name type="scientific">Putridiphycobacter roseus</name>
    <dbReference type="NCBI Taxonomy" id="2219161"/>
    <lineage>
        <taxon>Bacteria</taxon>
        <taxon>Pseudomonadati</taxon>
        <taxon>Bacteroidota</taxon>
        <taxon>Flavobacteriia</taxon>
        <taxon>Flavobacteriales</taxon>
        <taxon>Crocinitomicaceae</taxon>
        <taxon>Putridiphycobacter</taxon>
    </lineage>
</organism>
<protein>
    <recommendedName>
        <fullName evidence="4">DUF4190 domain-containing protein</fullName>
    </recommendedName>
</protein>
<dbReference type="EMBL" id="QKSB01000001">
    <property type="protein sequence ID" value="PZE18613.1"/>
    <property type="molecule type" value="Genomic_DNA"/>
</dbReference>
<evidence type="ECO:0000313" key="2">
    <source>
        <dbReference type="EMBL" id="PZE18613.1"/>
    </source>
</evidence>
<dbReference type="AlphaFoldDB" id="A0A2W1NHQ2"/>
<keyword evidence="3" id="KW-1185">Reference proteome</keyword>